<comment type="caution">
    <text evidence="1">The sequence shown here is derived from an EMBL/GenBank/DDBJ whole genome shotgun (WGS) entry which is preliminary data.</text>
</comment>
<organism evidence="1 2">
    <name type="scientific">Dendrolimus kikuchii</name>
    <dbReference type="NCBI Taxonomy" id="765133"/>
    <lineage>
        <taxon>Eukaryota</taxon>
        <taxon>Metazoa</taxon>
        <taxon>Ecdysozoa</taxon>
        <taxon>Arthropoda</taxon>
        <taxon>Hexapoda</taxon>
        <taxon>Insecta</taxon>
        <taxon>Pterygota</taxon>
        <taxon>Neoptera</taxon>
        <taxon>Endopterygota</taxon>
        <taxon>Lepidoptera</taxon>
        <taxon>Glossata</taxon>
        <taxon>Ditrysia</taxon>
        <taxon>Bombycoidea</taxon>
        <taxon>Lasiocampidae</taxon>
        <taxon>Dendrolimus</taxon>
    </lineage>
</organism>
<sequence>MVDARKVAAALVVISHYKRKQHKKRKHRWWIKEIYRQRNVHAKQLLSDMTFEGVEETIKNFTRMNSETFEDLCIKLEPIIGKKDTSFRKAITTKERLAITLRFLASGDSFVSLQYLFRVSKQSISKIVRETCDALVKVLKEYVQIPSSEEEWLKVAQDFENQWHFPHCVGALDGKHIILQSPINSHGEYINYKHFPSIVLPGLVDANYNFMYVDVGCQGRISDGGVFKNSALYKSLENNELKLPAPCILQTPYLIKVPYVILADKAFALNNYTMKPFEGTPDNGSPERIFNYRLSRARRVVENAFGIMSSVFRVLRKPMLLEPEITTKVVLATVYLHNFLRKTRVNIYTPPGSLDSEIDGNFVQGSWRNEPDSTSFVPLRAIPRRSANDAKAIRSHLATHFVTNGQITWQHRY</sequence>
<evidence type="ECO:0000313" key="1">
    <source>
        <dbReference type="EMBL" id="KAJ0171371.1"/>
    </source>
</evidence>
<gene>
    <name evidence="1" type="ORF">K1T71_012921</name>
</gene>
<evidence type="ECO:0000313" key="2">
    <source>
        <dbReference type="Proteomes" id="UP000824533"/>
    </source>
</evidence>
<reference evidence="1 2" key="1">
    <citation type="journal article" date="2021" name="Front. Genet.">
        <title>Chromosome-Level Genome Assembly Reveals Significant Gene Expansion in the Toll and IMD Signaling Pathways of Dendrolimus kikuchii.</title>
        <authorList>
            <person name="Zhou J."/>
            <person name="Wu P."/>
            <person name="Xiong Z."/>
            <person name="Liu N."/>
            <person name="Zhao N."/>
            <person name="Ji M."/>
            <person name="Qiu Y."/>
            <person name="Yang B."/>
        </authorList>
    </citation>
    <scope>NUCLEOTIDE SEQUENCE [LARGE SCALE GENOMIC DNA]</scope>
    <source>
        <strain evidence="1">Ann1</strain>
    </source>
</reference>
<dbReference type="Proteomes" id="UP000824533">
    <property type="component" value="Linkage Group LG24"/>
</dbReference>
<dbReference type="EMBL" id="CM034410">
    <property type="protein sequence ID" value="KAJ0171371.1"/>
    <property type="molecule type" value="Genomic_DNA"/>
</dbReference>
<name>A0ACC1CIH4_9NEOP</name>
<accession>A0ACC1CIH4</accession>
<proteinExistence type="predicted"/>
<keyword evidence="2" id="KW-1185">Reference proteome</keyword>
<protein>
    <submittedName>
        <fullName evidence="1">Uncharacterized protein</fullName>
    </submittedName>
</protein>